<sequence>MGALPLLKSPLLTSSQSKASDRQGEAVYEVADVTTQDETLFENFQFEHYEETSNIQLFFDLFFVANLTSFTNAHEINSLEKISSYIGFFCILWFTWVQVTLYDVRFATDSIIERVAHACHFGVMVGLAIIGPEFLTEDDGWGPLQQLSLILVVSRVVLFCQYGSTLLFTWRYRATRVPLVAVMVSLFIAVIIYLGISFAFYRRSAYDAYIAWYVVAVMEVAVNLGLAAQWRAMSFEKTHLVERLSCLTLIILGEGIIGLTKTIVKVETFDLKFTSADIGSIISAVLVIYLVYQLYFDNVRKEPFGSVRQQLWSILHFPFHLALALMMEGTNQILLCAHVVQDLFNLFNVLAPYQEGAPLEDMLTTLNETVYRIYERFPTTQVVIDEVEHALDTALNPAPNATEEQTLEEVQLLFREMAKTVIEGFGWEPPKEVEEGDYAGFGDSIVSIFNLTFAYFCICVGLVCMTIGVLTVLSHRPGYSRLRYISIGANILVGLGITLLSTMVLTDAAGNLGTTPWTLPALTLILLALLVLHHVSI</sequence>
<feature type="transmembrane region" description="Helical" evidence="1">
    <location>
        <begin position="240"/>
        <end position="258"/>
    </location>
</feature>
<protein>
    <submittedName>
        <fullName evidence="2">Bacterial low temperature requirement A protein-domain-containing protein</fullName>
    </submittedName>
</protein>
<feature type="transmembrane region" description="Helical" evidence="1">
    <location>
        <begin position="82"/>
        <end position="103"/>
    </location>
</feature>
<comment type="caution">
    <text evidence="2">The sequence shown here is derived from an EMBL/GenBank/DDBJ whole genome shotgun (WGS) entry which is preliminary data.</text>
</comment>
<feature type="transmembrane region" description="Helical" evidence="1">
    <location>
        <begin position="177"/>
        <end position="198"/>
    </location>
</feature>
<keyword evidence="1" id="KW-0472">Membrane</keyword>
<proteinExistence type="predicted"/>
<reference evidence="2 3" key="1">
    <citation type="submission" date="2024-07" db="EMBL/GenBank/DDBJ databases">
        <title>Section-level genome sequencing and comparative genomics of Aspergillus sections Usti and Cavernicolus.</title>
        <authorList>
            <consortium name="Lawrence Berkeley National Laboratory"/>
            <person name="Nybo J.L."/>
            <person name="Vesth T.C."/>
            <person name="Theobald S."/>
            <person name="Frisvad J.C."/>
            <person name="Larsen T.O."/>
            <person name="Kjaerboelling I."/>
            <person name="Rothschild-Mancinelli K."/>
            <person name="Lyhne E.K."/>
            <person name="Kogle M.E."/>
            <person name="Barry K."/>
            <person name="Clum A."/>
            <person name="Na H."/>
            <person name="Ledsgaard L."/>
            <person name="Lin J."/>
            <person name="Lipzen A."/>
            <person name="Kuo A."/>
            <person name="Riley R."/>
            <person name="Mondo S."/>
            <person name="LaButti K."/>
            <person name="Haridas S."/>
            <person name="Pangalinan J."/>
            <person name="Salamov A.A."/>
            <person name="Simmons B.A."/>
            <person name="Magnuson J.K."/>
            <person name="Chen J."/>
            <person name="Drula E."/>
            <person name="Henrissat B."/>
            <person name="Wiebenga A."/>
            <person name="Lubbers R.J."/>
            <person name="Gomes A.C."/>
            <person name="Makela M.R."/>
            <person name="Stajich J."/>
            <person name="Grigoriev I.V."/>
            <person name="Mortensen U.H."/>
            <person name="De vries R.P."/>
            <person name="Baker S.E."/>
            <person name="Andersen M.R."/>
        </authorList>
    </citation>
    <scope>NUCLEOTIDE SEQUENCE [LARGE SCALE GENOMIC DNA]</scope>
    <source>
        <strain evidence="2 3">CBS 600.67</strain>
    </source>
</reference>
<feature type="transmembrane region" description="Helical" evidence="1">
    <location>
        <begin position="517"/>
        <end position="535"/>
    </location>
</feature>
<feature type="transmembrane region" description="Helical" evidence="1">
    <location>
        <begin position="317"/>
        <end position="340"/>
    </location>
</feature>
<accession>A0ABR4IP08</accession>
<name>A0ABR4IP08_9EURO</name>
<feature type="transmembrane region" description="Helical" evidence="1">
    <location>
        <begin position="453"/>
        <end position="473"/>
    </location>
</feature>
<evidence type="ECO:0000313" key="2">
    <source>
        <dbReference type="EMBL" id="KAL2829506.1"/>
    </source>
</evidence>
<dbReference type="Proteomes" id="UP001610335">
    <property type="component" value="Unassembled WGS sequence"/>
</dbReference>
<evidence type="ECO:0000313" key="3">
    <source>
        <dbReference type="Proteomes" id="UP001610335"/>
    </source>
</evidence>
<feature type="transmembrane region" description="Helical" evidence="1">
    <location>
        <begin position="147"/>
        <end position="170"/>
    </location>
</feature>
<feature type="transmembrane region" description="Helical" evidence="1">
    <location>
        <begin position="115"/>
        <end position="135"/>
    </location>
</feature>
<evidence type="ECO:0000256" key="1">
    <source>
        <dbReference type="SAM" id="Phobius"/>
    </source>
</evidence>
<gene>
    <name evidence="2" type="ORF">BDW59DRAFT_178458</name>
</gene>
<feature type="transmembrane region" description="Helical" evidence="1">
    <location>
        <begin position="210"/>
        <end position="228"/>
    </location>
</feature>
<keyword evidence="3" id="KW-1185">Reference proteome</keyword>
<feature type="transmembrane region" description="Helical" evidence="1">
    <location>
        <begin position="278"/>
        <end position="296"/>
    </location>
</feature>
<dbReference type="InterPro" id="IPR010640">
    <property type="entry name" value="Low_temperature_requirement_A"/>
</dbReference>
<keyword evidence="1" id="KW-1133">Transmembrane helix</keyword>
<dbReference type="EMBL" id="JBFXLS010000016">
    <property type="protein sequence ID" value="KAL2829506.1"/>
    <property type="molecule type" value="Genomic_DNA"/>
</dbReference>
<dbReference type="PANTHER" id="PTHR42101">
    <property type="entry name" value="CHROMOSOME 16, WHOLE GENOME SHOTGUN SEQUENCE"/>
    <property type="match status" value="1"/>
</dbReference>
<dbReference type="PANTHER" id="PTHR42101:SF1">
    <property type="entry name" value="LOW TEMPERATURE REQUIREMENT A"/>
    <property type="match status" value="1"/>
</dbReference>
<feature type="transmembrane region" description="Helical" evidence="1">
    <location>
        <begin position="485"/>
        <end position="505"/>
    </location>
</feature>
<dbReference type="Pfam" id="PF06772">
    <property type="entry name" value="LtrA"/>
    <property type="match status" value="1"/>
</dbReference>
<keyword evidence="1" id="KW-0812">Transmembrane</keyword>
<organism evidence="2 3">
    <name type="scientific">Aspergillus cavernicola</name>
    <dbReference type="NCBI Taxonomy" id="176166"/>
    <lineage>
        <taxon>Eukaryota</taxon>
        <taxon>Fungi</taxon>
        <taxon>Dikarya</taxon>
        <taxon>Ascomycota</taxon>
        <taxon>Pezizomycotina</taxon>
        <taxon>Eurotiomycetes</taxon>
        <taxon>Eurotiomycetidae</taxon>
        <taxon>Eurotiales</taxon>
        <taxon>Aspergillaceae</taxon>
        <taxon>Aspergillus</taxon>
        <taxon>Aspergillus subgen. Nidulantes</taxon>
    </lineage>
</organism>